<dbReference type="Proteomes" id="UP001143856">
    <property type="component" value="Unassembled WGS sequence"/>
</dbReference>
<protein>
    <submittedName>
        <fullName evidence="1">Uncharacterized protein</fullName>
    </submittedName>
</protein>
<proteinExistence type="predicted"/>
<organism evidence="1 2">
    <name type="scientific">Xylaria curta</name>
    <dbReference type="NCBI Taxonomy" id="42375"/>
    <lineage>
        <taxon>Eukaryota</taxon>
        <taxon>Fungi</taxon>
        <taxon>Dikarya</taxon>
        <taxon>Ascomycota</taxon>
        <taxon>Pezizomycotina</taxon>
        <taxon>Sordariomycetes</taxon>
        <taxon>Xylariomycetidae</taxon>
        <taxon>Xylariales</taxon>
        <taxon>Xylariaceae</taxon>
        <taxon>Xylaria</taxon>
    </lineage>
</organism>
<name>A0ACC1P752_9PEZI</name>
<sequence>MQRAKPSRRSACDRCRDYKLRCDRPSRGADSCERCLKNNAVCVTTLIGAGSGQMELPRWDSNSILTSLDPSSLQRPMGGPEDTINLDPTGTTPWNQHSNDPSLLTNIHNEYTGTIGTNMNNIDTGLDFDMAMADFAFDTQPVADSNRSKQQVHVSQASFTPSAFEHLTYIDDPAANYPASVSEPSGRGSASTSSKATSSLKDLSALNIKLVDDGEELNKIYSDSESAMPFPAMETAIRCALSRTSRLSQIFKELAAYSTINSETDSLRVSLFDQNISEGLADLRQTGSQLKSSAGCQNNDLLLMATLMTTYILLARNWRVILLRLSLLIKKTPSEKVAGLAPVLPTLQLGEFQFRANTCVQTGALLDLIAANLEVFEIYLGIDSDTGEDGTNSRTGQVERLAISKDPACVLIRETLLAQERLGDTSKLGSGELSLRELISQISGHLFIHMEACKSQPRA</sequence>
<dbReference type="EMBL" id="JAPDGR010000725">
    <property type="protein sequence ID" value="KAJ2987894.1"/>
    <property type="molecule type" value="Genomic_DNA"/>
</dbReference>
<evidence type="ECO:0000313" key="2">
    <source>
        <dbReference type="Proteomes" id="UP001143856"/>
    </source>
</evidence>
<comment type="caution">
    <text evidence="1">The sequence shown here is derived from an EMBL/GenBank/DDBJ whole genome shotgun (WGS) entry which is preliminary data.</text>
</comment>
<reference evidence="1" key="1">
    <citation type="submission" date="2022-10" db="EMBL/GenBank/DDBJ databases">
        <title>Genome Sequence of Xylaria curta.</title>
        <authorList>
            <person name="Buettner E."/>
        </authorList>
    </citation>
    <scope>NUCLEOTIDE SEQUENCE</scope>
    <source>
        <strain evidence="1">Babe10</strain>
    </source>
</reference>
<evidence type="ECO:0000313" key="1">
    <source>
        <dbReference type="EMBL" id="KAJ2987894.1"/>
    </source>
</evidence>
<keyword evidence="2" id="KW-1185">Reference proteome</keyword>
<gene>
    <name evidence="1" type="ORF">NUW58_g4261</name>
</gene>
<accession>A0ACC1P752</accession>